<dbReference type="InterPro" id="IPR027417">
    <property type="entry name" value="P-loop_NTPase"/>
</dbReference>
<dbReference type="PANTHER" id="PTHR14647:SF87">
    <property type="entry name" value="PUTATIVE-RELATED"/>
    <property type="match status" value="1"/>
</dbReference>
<keyword evidence="8 10" id="KW-0472">Membrane</keyword>
<keyword evidence="6 10" id="KW-1133">Transmembrane helix</keyword>
<keyword evidence="7" id="KW-0333">Golgi apparatus</keyword>
<protein>
    <submittedName>
        <fullName evidence="12">Galactose-3-O-sulfotransferase 2</fullName>
    </submittedName>
</protein>
<evidence type="ECO:0000256" key="2">
    <source>
        <dbReference type="ARBA" id="ARBA00008124"/>
    </source>
</evidence>
<keyword evidence="3" id="KW-0808">Transferase</keyword>
<dbReference type="SUPFAM" id="SSF52540">
    <property type="entry name" value="P-loop containing nucleoside triphosphate hydrolases"/>
    <property type="match status" value="1"/>
</dbReference>
<keyword evidence="9" id="KW-0325">Glycoprotein</keyword>
<dbReference type="PANTHER" id="PTHR14647">
    <property type="entry name" value="GALACTOSE-3-O-SULFOTRANSFERASE"/>
    <property type="match status" value="1"/>
</dbReference>
<dbReference type="Pfam" id="PF06990">
    <property type="entry name" value="Gal-3-0_sulfotr"/>
    <property type="match status" value="1"/>
</dbReference>
<evidence type="ECO:0000256" key="8">
    <source>
        <dbReference type="ARBA" id="ARBA00023136"/>
    </source>
</evidence>
<organism evidence="11 12">
    <name type="scientific">Hydra vulgaris</name>
    <name type="common">Hydra</name>
    <name type="synonym">Hydra attenuata</name>
    <dbReference type="NCBI Taxonomy" id="6087"/>
    <lineage>
        <taxon>Eukaryota</taxon>
        <taxon>Metazoa</taxon>
        <taxon>Cnidaria</taxon>
        <taxon>Hydrozoa</taxon>
        <taxon>Hydroidolina</taxon>
        <taxon>Anthoathecata</taxon>
        <taxon>Aplanulata</taxon>
        <taxon>Hydridae</taxon>
        <taxon>Hydra</taxon>
    </lineage>
</organism>
<comment type="similarity">
    <text evidence="2">Belongs to the galactose-3-O-sulfotransferase family.</text>
</comment>
<evidence type="ECO:0000256" key="5">
    <source>
        <dbReference type="ARBA" id="ARBA00022968"/>
    </source>
</evidence>
<keyword evidence="11" id="KW-1185">Reference proteome</keyword>
<evidence type="ECO:0000256" key="10">
    <source>
        <dbReference type="SAM" id="Phobius"/>
    </source>
</evidence>
<evidence type="ECO:0000256" key="6">
    <source>
        <dbReference type="ARBA" id="ARBA00022989"/>
    </source>
</evidence>
<evidence type="ECO:0000313" key="12">
    <source>
        <dbReference type="RefSeq" id="XP_065672926.1"/>
    </source>
</evidence>
<keyword evidence="5" id="KW-0735">Signal-anchor</keyword>
<evidence type="ECO:0000256" key="7">
    <source>
        <dbReference type="ARBA" id="ARBA00023034"/>
    </source>
</evidence>
<evidence type="ECO:0000313" key="11">
    <source>
        <dbReference type="Proteomes" id="UP001652625"/>
    </source>
</evidence>
<evidence type="ECO:0000256" key="4">
    <source>
        <dbReference type="ARBA" id="ARBA00022692"/>
    </source>
</evidence>
<evidence type="ECO:0000256" key="1">
    <source>
        <dbReference type="ARBA" id="ARBA00004323"/>
    </source>
</evidence>
<dbReference type="Gene3D" id="3.40.50.300">
    <property type="entry name" value="P-loop containing nucleotide triphosphate hydrolases"/>
    <property type="match status" value="1"/>
</dbReference>
<dbReference type="RefSeq" id="XP_065672926.1">
    <property type="nucleotide sequence ID" value="XM_065816854.1"/>
</dbReference>
<comment type="subcellular location">
    <subcellularLocation>
        <location evidence="1">Golgi apparatus membrane</location>
        <topology evidence="1">Single-pass type II membrane protein</topology>
    </subcellularLocation>
</comment>
<keyword evidence="4 10" id="KW-0812">Transmembrane</keyword>
<dbReference type="Proteomes" id="UP001652625">
    <property type="component" value="Chromosome 13"/>
</dbReference>
<evidence type="ECO:0000256" key="9">
    <source>
        <dbReference type="ARBA" id="ARBA00023180"/>
    </source>
</evidence>
<evidence type="ECO:0000256" key="3">
    <source>
        <dbReference type="ARBA" id="ARBA00022679"/>
    </source>
</evidence>
<gene>
    <name evidence="12" type="primary">LOC100199570</name>
</gene>
<feature type="transmembrane region" description="Helical" evidence="10">
    <location>
        <begin position="14"/>
        <end position="32"/>
    </location>
</feature>
<name>A0ABM4DET2_HYDVU</name>
<reference evidence="12" key="1">
    <citation type="submission" date="2025-08" db="UniProtKB">
        <authorList>
            <consortium name="RefSeq"/>
        </authorList>
    </citation>
    <scope>IDENTIFICATION</scope>
</reference>
<proteinExistence type="inferred from homology"/>
<sequence length="548" mass="64746">MLCCQSFGNNQKRVFIAAFFSCALLVVVQYKFNYFSLSQCSTNGRFVKRVVEEELVEKNDLRSDEIKNKNVIVKSVENEKCRPTEYVLFLKTHKTGSSTITNILNRYAVQHNKTVLLPKGSEYYSFDWPNKFRLSSAINTYKRPNFLANHARYSRKSMNVLFPREDTMYISVLRHPVSQWESTFQYMSFPYILDISYQEDAMDFFLNNPPSTENIMEISRKYPSLYLIRNPLFFDLGLDHSHYDNSSYIKRALKTLDKDFELFLIMEHFDESLTLLRRKLCWEIDDVVYFKMNERLSQNKRNVVTQDQEQKIKAWNNADVVLYNYFVEKFWRQVKDEGPGFYDEVIELKKRRKEYSKLCIEKEAVEEAYSSVFVKGYKIKANLTGKNQTFCRHMLTNEIHFMDYFRGQHAKWVDLLEGDTIKNFDESTEEADIFIKIPVINATDFIYGAQNRPEYSKTIKKKKNIIHKDRTSKRDKHKEKNQLNFIQESSDTNDVNIKVSKTTELMEELSNADIAGKSLPLKKNLEDLKFDGKTIVKTQPENETLPWL</sequence>
<dbReference type="GeneID" id="100199570"/>
<dbReference type="InterPro" id="IPR009729">
    <property type="entry name" value="Gal-3-0_sulfotransfrase"/>
</dbReference>
<accession>A0ABM4DET2</accession>